<keyword evidence="2" id="KW-0378">Hydrolase</keyword>
<keyword evidence="3" id="KW-1185">Reference proteome</keyword>
<evidence type="ECO:0000313" key="3">
    <source>
        <dbReference type="Proteomes" id="UP000294575"/>
    </source>
</evidence>
<feature type="chain" id="PRO_5020344603" evidence="1">
    <location>
        <begin position="20"/>
        <end position="214"/>
    </location>
</feature>
<keyword evidence="1" id="KW-0732">Signal</keyword>
<dbReference type="CDD" id="cd05483">
    <property type="entry name" value="retropepsin_like_bacteria"/>
    <property type="match status" value="1"/>
</dbReference>
<dbReference type="Pfam" id="PF13975">
    <property type="entry name" value="gag-asp_proteas"/>
    <property type="match status" value="1"/>
</dbReference>
<dbReference type="InterPro" id="IPR001969">
    <property type="entry name" value="Aspartic_peptidase_AS"/>
</dbReference>
<dbReference type="SUPFAM" id="SSF50630">
    <property type="entry name" value="Acid proteases"/>
    <property type="match status" value="1"/>
</dbReference>
<dbReference type="OrthoDB" id="185963at2"/>
<dbReference type="GO" id="GO:0004190">
    <property type="term" value="F:aspartic-type endopeptidase activity"/>
    <property type="evidence" value="ECO:0007669"/>
    <property type="project" value="InterPro"/>
</dbReference>
<dbReference type="EMBL" id="SNYK01000010">
    <property type="protein sequence ID" value="TDQ36831.1"/>
    <property type="molecule type" value="Genomic_DNA"/>
</dbReference>
<dbReference type="Gene3D" id="2.40.70.10">
    <property type="entry name" value="Acid Proteases"/>
    <property type="match status" value="1"/>
</dbReference>
<name>A0A4R6TU19_9GAMM</name>
<sequence>MVRYVVFLAIFLCNGVLQAEPVVRVVGLFSDAAVVNIDGQRTLLKAGQEGPKGIRLVSADSRGAVLSINGRQQRMELARDYNQGGYSTPEKQRLVIARGRGGHYWINGSVNGNSMPFLLDTGASSVALNEAQARRLGIDFKTNGRPMQVTTASGVERGWQVSLRSVKVGAIEVLGVEAVVLEGSFPTDALLGMSFLNRIGWRQEQDALILEAKY</sequence>
<accession>A0A4R6TU19</accession>
<keyword evidence="2" id="KW-0645">Protease</keyword>
<dbReference type="AlphaFoldDB" id="A0A4R6TU19"/>
<gene>
    <name evidence="2" type="ORF">DFQ45_11046</name>
</gene>
<evidence type="ECO:0000313" key="2">
    <source>
        <dbReference type="EMBL" id="TDQ36831.1"/>
    </source>
</evidence>
<dbReference type="GO" id="GO:0006508">
    <property type="term" value="P:proteolysis"/>
    <property type="evidence" value="ECO:0007669"/>
    <property type="project" value="UniProtKB-KW"/>
</dbReference>
<feature type="signal peptide" evidence="1">
    <location>
        <begin position="1"/>
        <end position="19"/>
    </location>
</feature>
<organism evidence="2 3">
    <name type="scientific">Thiopseudomonas denitrificans</name>
    <dbReference type="NCBI Taxonomy" id="1501432"/>
    <lineage>
        <taxon>Bacteria</taxon>
        <taxon>Pseudomonadati</taxon>
        <taxon>Pseudomonadota</taxon>
        <taxon>Gammaproteobacteria</taxon>
        <taxon>Pseudomonadales</taxon>
        <taxon>Pseudomonadaceae</taxon>
        <taxon>Thiopseudomonas</taxon>
    </lineage>
</organism>
<dbReference type="InterPro" id="IPR011969">
    <property type="entry name" value="Clan_AA_Asp_peptidase_C"/>
</dbReference>
<dbReference type="Proteomes" id="UP000294575">
    <property type="component" value="Unassembled WGS sequence"/>
</dbReference>
<dbReference type="RefSeq" id="WP_101497610.1">
    <property type="nucleotide sequence ID" value="NZ_LNJZ01000009.1"/>
</dbReference>
<comment type="caution">
    <text evidence="2">The sequence shown here is derived from an EMBL/GenBank/DDBJ whole genome shotgun (WGS) entry which is preliminary data.</text>
</comment>
<evidence type="ECO:0000256" key="1">
    <source>
        <dbReference type="SAM" id="SignalP"/>
    </source>
</evidence>
<dbReference type="InterPro" id="IPR021109">
    <property type="entry name" value="Peptidase_aspartic_dom_sf"/>
</dbReference>
<dbReference type="NCBIfam" id="TIGR02281">
    <property type="entry name" value="clan_AA_DTGA"/>
    <property type="match status" value="1"/>
</dbReference>
<dbReference type="PROSITE" id="PS00141">
    <property type="entry name" value="ASP_PROTEASE"/>
    <property type="match status" value="1"/>
</dbReference>
<dbReference type="InterPro" id="IPR034122">
    <property type="entry name" value="Retropepsin-like_bacterial"/>
</dbReference>
<proteinExistence type="predicted"/>
<protein>
    <submittedName>
        <fullName evidence="2">Aspartyl protease family protein</fullName>
    </submittedName>
</protein>
<reference evidence="2 3" key="1">
    <citation type="submission" date="2019-03" db="EMBL/GenBank/DDBJ databases">
        <title>Genomic Encyclopedia of Type Strains, Phase IV (KMG-IV): sequencing the most valuable type-strain genomes for metagenomic binning, comparative biology and taxonomic classification.</title>
        <authorList>
            <person name="Goeker M."/>
        </authorList>
    </citation>
    <scope>NUCLEOTIDE SEQUENCE [LARGE SCALE GENOMIC DNA]</scope>
    <source>
        <strain evidence="2 3">DSM 28679</strain>
    </source>
</reference>